<accession>G7I8F1</accession>
<evidence type="ECO:0000313" key="2">
    <source>
        <dbReference type="EMBL" id="AES59832.2"/>
    </source>
</evidence>
<dbReference type="PaxDb" id="3880-AES59832"/>
<dbReference type="EMBL" id="CM001217">
    <property type="protein sequence ID" value="AES59832.2"/>
    <property type="molecule type" value="Genomic_DNA"/>
</dbReference>
<keyword evidence="1" id="KW-0472">Membrane</keyword>
<name>G7I8F1_MEDTR</name>
<reference evidence="3" key="3">
    <citation type="submission" date="2015-04" db="UniProtKB">
        <authorList>
            <consortium name="EnsemblPlants"/>
        </authorList>
    </citation>
    <scope>IDENTIFICATION</scope>
    <source>
        <strain evidence="3">cv. Jemalong A17</strain>
    </source>
</reference>
<protein>
    <submittedName>
        <fullName evidence="2">Transmembrane protein, putative</fullName>
    </submittedName>
</protein>
<evidence type="ECO:0000313" key="4">
    <source>
        <dbReference type="Proteomes" id="UP000002051"/>
    </source>
</evidence>
<evidence type="ECO:0000256" key="1">
    <source>
        <dbReference type="SAM" id="Phobius"/>
    </source>
</evidence>
<sequence>MAPYIEAIDSQQFSYFIASRKKPIAYICFKMRFFSHTIEPTLFVLMVCIFIYSSVPFMKRII</sequence>
<dbReference type="EnsemblPlants" id="AES59832">
    <property type="protein sequence ID" value="AES59832"/>
    <property type="gene ID" value="MTR_1g030280"/>
</dbReference>
<reference evidence="2 4" key="2">
    <citation type="journal article" date="2014" name="BMC Genomics">
        <title>An improved genome release (version Mt4.0) for the model legume Medicago truncatula.</title>
        <authorList>
            <person name="Tang H."/>
            <person name="Krishnakumar V."/>
            <person name="Bidwell S."/>
            <person name="Rosen B."/>
            <person name="Chan A."/>
            <person name="Zhou S."/>
            <person name="Gentzbittel L."/>
            <person name="Childs K.L."/>
            <person name="Yandell M."/>
            <person name="Gundlach H."/>
            <person name="Mayer K.F."/>
            <person name="Schwartz D.C."/>
            <person name="Town C.D."/>
        </authorList>
    </citation>
    <scope>GENOME REANNOTATION</scope>
    <source>
        <strain evidence="3 4">cv. Jemalong A17</strain>
    </source>
</reference>
<gene>
    <name evidence="2" type="ordered locus">MTR_1g030280</name>
</gene>
<keyword evidence="1" id="KW-1133">Transmembrane helix</keyword>
<dbReference type="Proteomes" id="UP000002051">
    <property type="component" value="Unassembled WGS sequence"/>
</dbReference>
<organism evidence="2 4">
    <name type="scientific">Medicago truncatula</name>
    <name type="common">Barrel medic</name>
    <name type="synonym">Medicago tribuloides</name>
    <dbReference type="NCBI Taxonomy" id="3880"/>
    <lineage>
        <taxon>Eukaryota</taxon>
        <taxon>Viridiplantae</taxon>
        <taxon>Streptophyta</taxon>
        <taxon>Embryophyta</taxon>
        <taxon>Tracheophyta</taxon>
        <taxon>Spermatophyta</taxon>
        <taxon>Magnoliopsida</taxon>
        <taxon>eudicotyledons</taxon>
        <taxon>Gunneridae</taxon>
        <taxon>Pentapetalae</taxon>
        <taxon>rosids</taxon>
        <taxon>fabids</taxon>
        <taxon>Fabales</taxon>
        <taxon>Fabaceae</taxon>
        <taxon>Papilionoideae</taxon>
        <taxon>50 kb inversion clade</taxon>
        <taxon>NPAAA clade</taxon>
        <taxon>Hologalegina</taxon>
        <taxon>IRL clade</taxon>
        <taxon>Trifolieae</taxon>
        <taxon>Medicago</taxon>
    </lineage>
</organism>
<feature type="transmembrane region" description="Helical" evidence="1">
    <location>
        <begin position="40"/>
        <end position="58"/>
    </location>
</feature>
<evidence type="ECO:0000313" key="3">
    <source>
        <dbReference type="EnsemblPlants" id="AES59832"/>
    </source>
</evidence>
<proteinExistence type="predicted"/>
<keyword evidence="4" id="KW-1185">Reference proteome</keyword>
<keyword evidence="1 2" id="KW-0812">Transmembrane</keyword>
<accession>A0A0C3UL45</accession>
<dbReference type="HOGENOM" id="CLU_2907418_0_0_1"/>
<dbReference type="AlphaFoldDB" id="G7I8F1"/>
<reference evidence="2 4" key="1">
    <citation type="journal article" date="2011" name="Nature">
        <title>The Medicago genome provides insight into the evolution of rhizobial symbioses.</title>
        <authorList>
            <person name="Young N.D."/>
            <person name="Debelle F."/>
            <person name="Oldroyd G.E."/>
            <person name="Geurts R."/>
            <person name="Cannon S.B."/>
            <person name="Udvardi M.K."/>
            <person name="Benedito V.A."/>
            <person name="Mayer K.F."/>
            <person name="Gouzy J."/>
            <person name="Schoof H."/>
            <person name="Van de Peer Y."/>
            <person name="Proost S."/>
            <person name="Cook D.R."/>
            <person name="Meyers B.C."/>
            <person name="Spannagl M."/>
            <person name="Cheung F."/>
            <person name="De Mita S."/>
            <person name="Krishnakumar V."/>
            <person name="Gundlach H."/>
            <person name="Zhou S."/>
            <person name="Mudge J."/>
            <person name="Bharti A.K."/>
            <person name="Murray J.D."/>
            <person name="Naoumkina M.A."/>
            <person name="Rosen B."/>
            <person name="Silverstein K.A."/>
            <person name="Tang H."/>
            <person name="Rombauts S."/>
            <person name="Zhao P.X."/>
            <person name="Zhou P."/>
            <person name="Barbe V."/>
            <person name="Bardou P."/>
            <person name="Bechner M."/>
            <person name="Bellec A."/>
            <person name="Berger A."/>
            <person name="Berges H."/>
            <person name="Bidwell S."/>
            <person name="Bisseling T."/>
            <person name="Choisne N."/>
            <person name="Couloux A."/>
            <person name="Denny R."/>
            <person name="Deshpande S."/>
            <person name="Dai X."/>
            <person name="Doyle J.J."/>
            <person name="Dudez A.M."/>
            <person name="Farmer A.D."/>
            <person name="Fouteau S."/>
            <person name="Franken C."/>
            <person name="Gibelin C."/>
            <person name="Gish J."/>
            <person name="Goldstein S."/>
            <person name="Gonzalez A.J."/>
            <person name="Green P.J."/>
            <person name="Hallab A."/>
            <person name="Hartog M."/>
            <person name="Hua A."/>
            <person name="Humphray S.J."/>
            <person name="Jeong D.H."/>
            <person name="Jing Y."/>
            <person name="Jocker A."/>
            <person name="Kenton S.M."/>
            <person name="Kim D.J."/>
            <person name="Klee K."/>
            <person name="Lai H."/>
            <person name="Lang C."/>
            <person name="Lin S."/>
            <person name="Macmil S.L."/>
            <person name="Magdelenat G."/>
            <person name="Matthews L."/>
            <person name="McCorrison J."/>
            <person name="Monaghan E.L."/>
            <person name="Mun J.H."/>
            <person name="Najar F.Z."/>
            <person name="Nicholson C."/>
            <person name="Noirot C."/>
            <person name="O'Bleness M."/>
            <person name="Paule C.R."/>
            <person name="Poulain J."/>
            <person name="Prion F."/>
            <person name="Qin B."/>
            <person name="Qu C."/>
            <person name="Retzel E.F."/>
            <person name="Riddle C."/>
            <person name="Sallet E."/>
            <person name="Samain S."/>
            <person name="Samson N."/>
            <person name="Sanders I."/>
            <person name="Saurat O."/>
            <person name="Scarpelli C."/>
            <person name="Schiex T."/>
            <person name="Segurens B."/>
            <person name="Severin A.J."/>
            <person name="Sherrier D.J."/>
            <person name="Shi R."/>
            <person name="Sims S."/>
            <person name="Singer S.R."/>
            <person name="Sinharoy S."/>
            <person name="Sterck L."/>
            <person name="Viollet A."/>
            <person name="Wang B.B."/>
            <person name="Wang K."/>
            <person name="Wang M."/>
            <person name="Wang X."/>
            <person name="Warfsmann J."/>
            <person name="Weissenbach J."/>
            <person name="White D.D."/>
            <person name="White J.D."/>
            <person name="Wiley G.B."/>
            <person name="Wincker P."/>
            <person name="Xing Y."/>
            <person name="Yang L."/>
            <person name="Yao Z."/>
            <person name="Ying F."/>
            <person name="Zhai J."/>
            <person name="Zhou L."/>
            <person name="Zuber A."/>
            <person name="Denarie J."/>
            <person name="Dixon R.A."/>
            <person name="May G.D."/>
            <person name="Schwartz D.C."/>
            <person name="Rogers J."/>
            <person name="Quetier F."/>
            <person name="Town C.D."/>
            <person name="Roe B.A."/>
        </authorList>
    </citation>
    <scope>NUCLEOTIDE SEQUENCE [LARGE SCALE GENOMIC DNA]</scope>
    <source>
        <strain evidence="2">A17</strain>
        <strain evidence="3 4">cv. Jemalong A17</strain>
    </source>
</reference>